<evidence type="ECO:0000256" key="2">
    <source>
        <dbReference type="ARBA" id="ARBA00022857"/>
    </source>
</evidence>
<dbReference type="EMBL" id="MU856954">
    <property type="protein sequence ID" value="KAK4153014.1"/>
    <property type="molecule type" value="Genomic_DNA"/>
</dbReference>
<dbReference type="PANTHER" id="PTHR43544:SF26">
    <property type="entry name" value="SHORT CHAIN DEHYDROGENASE_REDUCTASE FAMILY OXIDOREDUCTASE (JCVI)"/>
    <property type="match status" value="1"/>
</dbReference>
<dbReference type="SUPFAM" id="SSF51735">
    <property type="entry name" value="NAD(P)-binding Rossmann-fold domains"/>
    <property type="match status" value="1"/>
</dbReference>
<dbReference type="Proteomes" id="UP001302745">
    <property type="component" value="Unassembled WGS sequence"/>
</dbReference>
<dbReference type="Gene3D" id="3.40.50.720">
    <property type="entry name" value="NAD(P)-binding Rossmann-like Domain"/>
    <property type="match status" value="1"/>
</dbReference>
<proteinExistence type="inferred from homology"/>
<evidence type="ECO:0008006" key="5">
    <source>
        <dbReference type="Google" id="ProtNLM"/>
    </source>
</evidence>
<dbReference type="InterPro" id="IPR002347">
    <property type="entry name" value="SDR_fam"/>
</dbReference>
<keyword evidence="2" id="KW-0521">NADP</keyword>
<dbReference type="GO" id="GO:0005737">
    <property type="term" value="C:cytoplasm"/>
    <property type="evidence" value="ECO:0007669"/>
    <property type="project" value="TreeGrafter"/>
</dbReference>
<evidence type="ECO:0000313" key="4">
    <source>
        <dbReference type="Proteomes" id="UP001302745"/>
    </source>
</evidence>
<dbReference type="PROSITE" id="PS00061">
    <property type="entry name" value="ADH_SHORT"/>
    <property type="match status" value="1"/>
</dbReference>
<comment type="caution">
    <text evidence="3">The sequence shown here is derived from an EMBL/GenBank/DDBJ whole genome shotgun (WGS) entry which is preliminary data.</text>
</comment>
<dbReference type="AlphaFoldDB" id="A0AAN6VKM4"/>
<sequence>MSDNNTVYLITGANRGIGLAITSLLLSRPHATVIATSRTPAASLAALSGIHATSRLIPVLLDEAQPALTSATLPARLANGGEHGRIARVDVVIANAGGSSAVKDVLGTDPGTEMVWDFEVNAVGPAKLFRAVWPLLDPAATTTESESGGGEGKKTKKFVLISSSIGSIANLELESLPGIGYGMSKAAANWWAKKLSTGLGQGLADAIGFKEPPLTVEQSAQGVVEQVDNWTPEKSGQFLTYKGEQMPW</sequence>
<keyword evidence="4" id="KW-1185">Reference proteome</keyword>
<dbReference type="Pfam" id="PF00106">
    <property type="entry name" value="adh_short"/>
    <property type="match status" value="1"/>
</dbReference>
<protein>
    <recommendedName>
        <fullName evidence="5">NAD(P)-binding protein</fullName>
    </recommendedName>
</protein>
<evidence type="ECO:0000313" key="3">
    <source>
        <dbReference type="EMBL" id="KAK4153014.1"/>
    </source>
</evidence>
<reference evidence="3" key="2">
    <citation type="submission" date="2023-05" db="EMBL/GenBank/DDBJ databases">
        <authorList>
            <consortium name="Lawrence Berkeley National Laboratory"/>
            <person name="Steindorff A."/>
            <person name="Hensen N."/>
            <person name="Bonometti L."/>
            <person name="Westerberg I."/>
            <person name="Brannstrom I.O."/>
            <person name="Guillou S."/>
            <person name="Cros-Aarteil S."/>
            <person name="Calhoun S."/>
            <person name="Haridas S."/>
            <person name="Kuo A."/>
            <person name="Mondo S."/>
            <person name="Pangilinan J."/>
            <person name="Riley R."/>
            <person name="Labutti K."/>
            <person name="Andreopoulos B."/>
            <person name="Lipzen A."/>
            <person name="Chen C."/>
            <person name="Yanf M."/>
            <person name="Daum C."/>
            <person name="Ng V."/>
            <person name="Clum A."/>
            <person name="Ohm R."/>
            <person name="Martin F."/>
            <person name="Silar P."/>
            <person name="Natvig D."/>
            <person name="Lalanne C."/>
            <person name="Gautier V."/>
            <person name="Ament-Velasquez S.L."/>
            <person name="Kruys A."/>
            <person name="Hutchinson M.I."/>
            <person name="Powell A.J."/>
            <person name="Barry K."/>
            <person name="Miller A.N."/>
            <person name="Grigoriev I.V."/>
            <person name="Debuchy R."/>
            <person name="Gladieux P."/>
            <person name="Thoren M.H."/>
            <person name="Johannesson H."/>
        </authorList>
    </citation>
    <scope>NUCLEOTIDE SEQUENCE</scope>
    <source>
        <strain evidence="3">CBS 538.74</strain>
    </source>
</reference>
<name>A0AAN6VKM4_9PEZI</name>
<comment type="similarity">
    <text evidence="1">Belongs to the short-chain dehydrogenases/reductases (SDR) family.</text>
</comment>
<dbReference type="InterPro" id="IPR036291">
    <property type="entry name" value="NAD(P)-bd_dom_sf"/>
</dbReference>
<dbReference type="InterPro" id="IPR020904">
    <property type="entry name" value="Sc_DH/Rdtase_CS"/>
</dbReference>
<dbReference type="InterPro" id="IPR051468">
    <property type="entry name" value="Fungal_SecMetab_SDRs"/>
</dbReference>
<evidence type="ECO:0000256" key="1">
    <source>
        <dbReference type="ARBA" id="ARBA00006484"/>
    </source>
</evidence>
<dbReference type="PANTHER" id="PTHR43544">
    <property type="entry name" value="SHORT-CHAIN DEHYDROGENASE/REDUCTASE"/>
    <property type="match status" value="1"/>
</dbReference>
<reference evidence="3" key="1">
    <citation type="journal article" date="2023" name="Mol. Phylogenet. Evol.">
        <title>Genome-scale phylogeny and comparative genomics of the fungal order Sordariales.</title>
        <authorList>
            <person name="Hensen N."/>
            <person name="Bonometti L."/>
            <person name="Westerberg I."/>
            <person name="Brannstrom I.O."/>
            <person name="Guillou S."/>
            <person name="Cros-Aarteil S."/>
            <person name="Calhoun S."/>
            <person name="Haridas S."/>
            <person name="Kuo A."/>
            <person name="Mondo S."/>
            <person name="Pangilinan J."/>
            <person name="Riley R."/>
            <person name="LaButti K."/>
            <person name="Andreopoulos B."/>
            <person name="Lipzen A."/>
            <person name="Chen C."/>
            <person name="Yan M."/>
            <person name="Daum C."/>
            <person name="Ng V."/>
            <person name="Clum A."/>
            <person name="Steindorff A."/>
            <person name="Ohm R.A."/>
            <person name="Martin F."/>
            <person name="Silar P."/>
            <person name="Natvig D.O."/>
            <person name="Lalanne C."/>
            <person name="Gautier V."/>
            <person name="Ament-Velasquez S.L."/>
            <person name="Kruys A."/>
            <person name="Hutchinson M.I."/>
            <person name="Powell A.J."/>
            <person name="Barry K."/>
            <person name="Miller A.N."/>
            <person name="Grigoriev I.V."/>
            <person name="Debuchy R."/>
            <person name="Gladieux P."/>
            <person name="Hiltunen Thoren M."/>
            <person name="Johannesson H."/>
        </authorList>
    </citation>
    <scope>NUCLEOTIDE SEQUENCE</scope>
    <source>
        <strain evidence="3">CBS 538.74</strain>
    </source>
</reference>
<accession>A0AAN6VKM4</accession>
<dbReference type="GO" id="GO:0016491">
    <property type="term" value="F:oxidoreductase activity"/>
    <property type="evidence" value="ECO:0007669"/>
    <property type="project" value="TreeGrafter"/>
</dbReference>
<dbReference type="PRINTS" id="PR00081">
    <property type="entry name" value="GDHRDH"/>
</dbReference>
<organism evidence="3 4">
    <name type="scientific">Chaetomidium leptoderma</name>
    <dbReference type="NCBI Taxonomy" id="669021"/>
    <lineage>
        <taxon>Eukaryota</taxon>
        <taxon>Fungi</taxon>
        <taxon>Dikarya</taxon>
        <taxon>Ascomycota</taxon>
        <taxon>Pezizomycotina</taxon>
        <taxon>Sordariomycetes</taxon>
        <taxon>Sordariomycetidae</taxon>
        <taxon>Sordariales</taxon>
        <taxon>Chaetomiaceae</taxon>
        <taxon>Chaetomidium</taxon>
    </lineage>
</organism>
<gene>
    <name evidence="3" type="ORF">C8A00DRAFT_15748</name>
</gene>